<evidence type="ECO:0000313" key="1">
    <source>
        <dbReference type="EMBL" id="GFG94334.1"/>
    </source>
</evidence>
<gene>
    <name evidence="1" type="ORF">MTIM_02130</name>
</gene>
<name>A0A7I9Z038_9MYCO</name>
<dbReference type="AlphaFoldDB" id="A0A7I9Z038"/>
<keyword evidence="2" id="KW-1185">Reference proteome</keyword>
<accession>A0A7I9Z038</accession>
<protein>
    <submittedName>
        <fullName evidence="1">Uncharacterized protein</fullName>
    </submittedName>
</protein>
<evidence type="ECO:0000313" key="2">
    <source>
        <dbReference type="Proteomes" id="UP000465301"/>
    </source>
</evidence>
<sequence>MSTDPCLVDDPWLVQALQEGTEVGSVELDVPGGINRWWADVPKLGWRIQSIEVFTAATGRGIGRES</sequence>
<organism evidence="1 2">
    <name type="scientific">Mycobacterium timonense</name>
    <dbReference type="NCBI Taxonomy" id="701043"/>
    <lineage>
        <taxon>Bacteria</taxon>
        <taxon>Bacillati</taxon>
        <taxon>Actinomycetota</taxon>
        <taxon>Actinomycetes</taxon>
        <taxon>Mycobacteriales</taxon>
        <taxon>Mycobacteriaceae</taxon>
        <taxon>Mycobacterium</taxon>
        <taxon>Mycobacterium avium complex (MAC)</taxon>
    </lineage>
</organism>
<dbReference type="EMBL" id="BLLA01000001">
    <property type="protein sequence ID" value="GFG94334.1"/>
    <property type="molecule type" value="Genomic_DNA"/>
</dbReference>
<dbReference type="Proteomes" id="UP000465301">
    <property type="component" value="Unassembled WGS sequence"/>
</dbReference>
<dbReference type="RefSeq" id="WP_163705936.1">
    <property type="nucleotide sequence ID" value="NZ_BLLA01000001.1"/>
</dbReference>
<comment type="caution">
    <text evidence="1">The sequence shown here is derived from an EMBL/GenBank/DDBJ whole genome shotgun (WGS) entry which is preliminary data.</text>
</comment>
<reference evidence="1 2" key="1">
    <citation type="journal article" date="2019" name="Emerg. Microbes Infect.">
        <title>Comprehensive subspecies identification of 175 nontuberculous mycobacteria species based on 7547 genomic profiles.</title>
        <authorList>
            <person name="Matsumoto Y."/>
            <person name="Kinjo T."/>
            <person name="Motooka D."/>
            <person name="Nabeya D."/>
            <person name="Jung N."/>
            <person name="Uechi K."/>
            <person name="Horii T."/>
            <person name="Iida T."/>
            <person name="Fujita J."/>
            <person name="Nakamura S."/>
        </authorList>
    </citation>
    <scope>NUCLEOTIDE SEQUENCE [LARGE SCALE GENOMIC DNA]</scope>
    <source>
        <strain evidence="1 2">JCM 30726</strain>
    </source>
</reference>
<proteinExistence type="predicted"/>